<dbReference type="Proteomes" id="UP000548504">
    <property type="component" value="Unassembled WGS sequence"/>
</dbReference>
<evidence type="ECO:0000313" key="3">
    <source>
        <dbReference type="Proteomes" id="UP000548504"/>
    </source>
</evidence>
<gene>
    <name evidence="2" type="ORF">H7I73_20240</name>
</gene>
<name>A0A7X1EKB3_9ENTR</name>
<evidence type="ECO:0000313" key="2">
    <source>
        <dbReference type="EMBL" id="MBC2621965.1"/>
    </source>
</evidence>
<dbReference type="InterPro" id="IPR002901">
    <property type="entry name" value="MGlyc_endo_b_GlcNAc-like_dom"/>
</dbReference>
<dbReference type="GO" id="GO:0004040">
    <property type="term" value="F:amidase activity"/>
    <property type="evidence" value="ECO:0007669"/>
    <property type="project" value="InterPro"/>
</dbReference>
<dbReference type="Pfam" id="PF01832">
    <property type="entry name" value="Glucosaminidase"/>
    <property type="match status" value="1"/>
</dbReference>
<proteinExistence type="predicted"/>
<dbReference type="SMART" id="SM00047">
    <property type="entry name" value="LYZ2"/>
    <property type="match status" value="1"/>
</dbReference>
<sequence length="980" mass="109516">MFNQNTALSTLKSNAASIAAINKKNFDSGKDKKLRYGKSRCAHYVKLALISGGLSAKNSGINSAKDYGPWLVENNFRPVEGVTTVISGGVYSISGQQAGDVAIIQAVGKHTDGHMTMFDGAKWVSDFVQDRGFYPAQEYRENSVAYKLYRFAGATAVNKSTASTKGKINIVWPIPSNNRGTEFRSQEDILSHLGGESTGQYAIGRSGMWHGGIHITHTTTPWCALSGKAPLEAFDFPVAFKGEQAVRCMADGEVVAYRICKDYLTLAWESGPLSFSGSFVLVKHYIQPGDKESSGLHFYTLYMHLAPYSAYEAEAENQWVIQDTLRAYSEMDWLTAKLTSDKTSPQIAGHMPKGARVEWDPADSNLNATGNNKRKYGLVILKGLPEETSSILTPGQRYWVVVDNNNIKPAPGAGPGWWRHLLPPAKEVMVFDKTVSLSSPFAIKAGDPLGHMGYYQAPKDGGYEARYQVHIECTSMDDNLENFLTNPEKVGEKNPLWLKYSPGLALFTKDVAKGTFAKGATSTTRTGILPLSQVTTETDNSTKQEYWQLRPENAYVPKGQAEPQLLSQYDLAKLGFRTETSEPTSFDYLDGKNQPVGFFRSLINSLYEAATGDTRTSHALVKHNYQRLLDKIDSGSERYSPMEYWRALHNPDYRDVIQKTIVKHPSDWYFKKDDAIWQPFLNPLKKDAPEWKKYSEDFLDQMVWMQDVSTEKLGPSLWHMHPIMFLGLMKLNSKIKYIYTDYKLTLQEMLKKQLTVLNMYGNDPISPASRERVVGEYINPEKYEDKEGGGIFQFLVIKGYMGVPEEQLKAFLSGKGTLSGQEKIFIEAAKKYDINECYLAAHAVVETGNGSPRGMGGGRTFNYKNQGERKVYNMYGIGAVDNNATLGGLGTAYYKGWFTPELAIDGGAQYISANFVNSTKHKFQNTLYKMKWNPEAPASHEYASSVNWANEISKNIRKICGHDLSAISSDIVFDIPRYKE</sequence>
<protein>
    <submittedName>
        <fullName evidence="2">Glucosaminidase domain-containing protein</fullName>
    </submittedName>
</protein>
<dbReference type="EMBL" id="JACLAG010000005">
    <property type="protein sequence ID" value="MBC2621965.1"/>
    <property type="molecule type" value="Genomic_DNA"/>
</dbReference>
<organism evidence="2 3">
    <name type="scientific">Citrobacter cronae</name>
    <dbReference type="NCBI Taxonomy" id="1748967"/>
    <lineage>
        <taxon>Bacteria</taxon>
        <taxon>Pseudomonadati</taxon>
        <taxon>Pseudomonadota</taxon>
        <taxon>Gammaproteobacteria</taxon>
        <taxon>Enterobacterales</taxon>
        <taxon>Enterobacteriaceae</taxon>
        <taxon>Citrobacter</taxon>
        <taxon>Citrobacter freundii complex</taxon>
    </lineage>
</organism>
<dbReference type="AlphaFoldDB" id="A0A7X1EKB3"/>
<comment type="caution">
    <text evidence="2">The sequence shown here is derived from an EMBL/GenBank/DDBJ whole genome shotgun (WGS) entry which is preliminary data.</text>
</comment>
<dbReference type="Gene3D" id="3.90.1720.10">
    <property type="entry name" value="endopeptidase domain like (from Nostoc punctiforme)"/>
    <property type="match status" value="1"/>
</dbReference>
<dbReference type="RefSeq" id="WP_185656232.1">
    <property type="nucleotide sequence ID" value="NZ_JACLAG010000005.1"/>
</dbReference>
<evidence type="ECO:0000259" key="1">
    <source>
        <dbReference type="SMART" id="SM00047"/>
    </source>
</evidence>
<accession>A0A7X1EKB3</accession>
<feature type="domain" description="Mannosyl-glycoprotein endo-beta-N-acetylglucosamidase-like" evidence="1">
    <location>
        <begin position="810"/>
        <end position="963"/>
    </location>
</feature>
<reference evidence="2 3" key="1">
    <citation type="submission" date="2020-08" db="EMBL/GenBank/DDBJ databases">
        <title>Emergence and comparative genomics analysis of Citrobacter in Fennec fox imported from North Africa to China.</title>
        <authorList>
            <person name="Zheng B."/>
        </authorList>
    </citation>
    <scope>NUCLEOTIDE SEQUENCE [LARGE SCALE GENOMIC DNA]</scope>
    <source>
        <strain evidence="2 3">FF141</strain>
    </source>
</reference>